<gene>
    <name evidence="3" type="ORF">PXEA_LOCUS23973</name>
</gene>
<sequence>MAPAILSGAAFAVLAVCRSCCFSPGCNTRMVETQLHREVLTRVAQSTRNISKLSPKVMTSEVRASNENSRSDQSLADNDDENDEENSRKAEQNSMLAGDNEQAMENGGYRDSPSTGL</sequence>
<dbReference type="Proteomes" id="UP000784294">
    <property type="component" value="Unassembled WGS sequence"/>
</dbReference>
<evidence type="ECO:0000313" key="4">
    <source>
        <dbReference type="Proteomes" id="UP000784294"/>
    </source>
</evidence>
<feature type="region of interest" description="Disordered" evidence="1">
    <location>
        <begin position="44"/>
        <end position="117"/>
    </location>
</feature>
<evidence type="ECO:0000256" key="2">
    <source>
        <dbReference type="SAM" id="SignalP"/>
    </source>
</evidence>
<evidence type="ECO:0000256" key="1">
    <source>
        <dbReference type="SAM" id="MobiDB-lite"/>
    </source>
</evidence>
<dbReference type="AlphaFoldDB" id="A0A3S5ARY8"/>
<feature type="signal peptide" evidence="2">
    <location>
        <begin position="1"/>
        <end position="19"/>
    </location>
</feature>
<evidence type="ECO:0008006" key="5">
    <source>
        <dbReference type="Google" id="ProtNLM"/>
    </source>
</evidence>
<organism evidence="3 4">
    <name type="scientific">Protopolystoma xenopodis</name>
    <dbReference type="NCBI Taxonomy" id="117903"/>
    <lineage>
        <taxon>Eukaryota</taxon>
        <taxon>Metazoa</taxon>
        <taxon>Spiralia</taxon>
        <taxon>Lophotrochozoa</taxon>
        <taxon>Platyhelminthes</taxon>
        <taxon>Monogenea</taxon>
        <taxon>Polyopisthocotylea</taxon>
        <taxon>Polystomatidea</taxon>
        <taxon>Polystomatidae</taxon>
        <taxon>Protopolystoma</taxon>
    </lineage>
</organism>
<evidence type="ECO:0000313" key="3">
    <source>
        <dbReference type="EMBL" id="VEL30533.1"/>
    </source>
</evidence>
<accession>A0A3S5ARY8</accession>
<proteinExistence type="predicted"/>
<dbReference type="EMBL" id="CAAALY010113002">
    <property type="protein sequence ID" value="VEL30533.1"/>
    <property type="molecule type" value="Genomic_DNA"/>
</dbReference>
<feature type="non-terminal residue" evidence="3">
    <location>
        <position position="117"/>
    </location>
</feature>
<comment type="caution">
    <text evidence="3">The sequence shown here is derived from an EMBL/GenBank/DDBJ whole genome shotgun (WGS) entry which is preliminary data.</text>
</comment>
<reference evidence="3" key="1">
    <citation type="submission" date="2018-11" db="EMBL/GenBank/DDBJ databases">
        <authorList>
            <consortium name="Pathogen Informatics"/>
        </authorList>
    </citation>
    <scope>NUCLEOTIDE SEQUENCE</scope>
</reference>
<name>A0A3S5ARY8_9PLAT</name>
<feature type="compositionally biased region" description="Polar residues" evidence="1">
    <location>
        <begin position="62"/>
        <end position="76"/>
    </location>
</feature>
<feature type="chain" id="PRO_5018601395" description="Secreted protein" evidence="2">
    <location>
        <begin position="20"/>
        <end position="117"/>
    </location>
</feature>
<protein>
    <recommendedName>
        <fullName evidence="5">Secreted protein</fullName>
    </recommendedName>
</protein>
<keyword evidence="4" id="KW-1185">Reference proteome</keyword>
<keyword evidence="2" id="KW-0732">Signal</keyword>